<evidence type="ECO:0000259" key="8">
    <source>
        <dbReference type="Pfam" id="PF03446"/>
    </source>
</evidence>
<protein>
    <recommendedName>
        <fullName evidence="3">3-hydroxyisobutyrate dehydrogenase</fullName>
        <ecNumber evidence="3">1.1.1.31</ecNumber>
    </recommendedName>
</protein>
<dbReference type="GO" id="GO:0006574">
    <property type="term" value="P:L-valine catabolic process"/>
    <property type="evidence" value="ECO:0007669"/>
    <property type="project" value="TreeGrafter"/>
</dbReference>
<keyword evidence="4" id="KW-0101">Branched-chain amino acid catabolism</keyword>
<comment type="caution">
    <text evidence="9">The sequence shown here is derived from an EMBL/GenBank/DDBJ whole genome shotgun (WGS) entry which is preliminary data.</text>
</comment>
<name>A0AAD9Z815_9LECA</name>
<dbReference type="GO" id="GO:0050661">
    <property type="term" value="F:NADP binding"/>
    <property type="evidence" value="ECO:0007669"/>
    <property type="project" value="InterPro"/>
</dbReference>
<dbReference type="PANTHER" id="PTHR22981">
    <property type="entry name" value="3-HYDROXYISOBUTYRATE DEHYDROGENASE-RELATED"/>
    <property type="match status" value="1"/>
</dbReference>
<evidence type="ECO:0000256" key="2">
    <source>
        <dbReference type="ARBA" id="ARBA00006013"/>
    </source>
</evidence>
<organism evidence="9 10">
    <name type="scientific">Lepraria neglecta</name>
    <dbReference type="NCBI Taxonomy" id="209136"/>
    <lineage>
        <taxon>Eukaryota</taxon>
        <taxon>Fungi</taxon>
        <taxon>Dikarya</taxon>
        <taxon>Ascomycota</taxon>
        <taxon>Pezizomycotina</taxon>
        <taxon>Lecanoromycetes</taxon>
        <taxon>OSLEUM clade</taxon>
        <taxon>Lecanoromycetidae</taxon>
        <taxon>Lecanorales</taxon>
        <taxon>Lecanorineae</taxon>
        <taxon>Stereocaulaceae</taxon>
        <taxon>Lepraria</taxon>
    </lineage>
</organism>
<sequence length="99" mass="10546">MAKGFGDFIDAPYSGGPMGAEAGVLSFIVGSPSRLYPQVLKIYKMMGKESSIFRYGDLGAGLKTKVLNNYLCPLTAINMGIQNGLEPIKLNEILNVSSG</sequence>
<dbReference type="SUPFAM" id="SSF51735">
    <property type="entry name" value="NAD(P)-binding Rossmann-fold domains"/>
    <property type="match status" value="1"/>
</dbReference>
<gene>
    <name evidence="9" type="ORF">OEA41_006584</name>
</gene>
<accession>A0AAD9Z815</accession>
<keyword evidence="6" id="KW-0520">NAD</keyword>
<dbReference type="Proteomes" id="UP001276659">
    <property type="component" value="Unassembled WGS sequence"/>
</dbReference>
<keyword evidence="10" id="KW-1185">Reference proteome</keyword>
<dbReference type="EMBL" id="JASNWA010000007">
    <property type="protein sequence ID" value="KAK3173255.1"/>
    <property type="molecule type" value="Genomic_DNA"/>
</dbReference>
<evidence type="ECO:0000313" key="10">
    <source>
        <dbReference type="Proteomes" id="UP001276659"/>
    </source>
</evidence>
<dbReference type="Pfam" id="PF03446">
    <property type="entry name" value="NAD_binding_2"/>
    <property type="match status" value="1"/>
</dbReference>
<comment type="catalytic activity">
    <reaction evidence="7">
        <text>3-hydroxy-2-methylpropanoate + NAD(+) = 2-methyl-3-oxopropanoate + NADH + H(+)</text>
        <dbReference type="Rhea" id="RHEA:17681"/>
        <dbReference type="ChEBI" id="CHEBI:11805"/>
        <dbReference type="ChEBI" id="CHEBI:15378"/>
        <dbReference type="ChEBI" id="CHEBI:57540"/>
        <dbReference type="ChEBI" id="CHEBI:57700"/>
        <dbReference type="ChEBI" id="CHEBI:57945"/>
        <dbReference type="EC" id="1.1.1.31"/>
    </reaction>
</comment>
<keyword evidence="5" id="KW-0560">Oxidoreductase</keyword>
<evidence type="ECO:0000313" key="9">
    <source>
        <dbReference type="EMBL" id="KAK3173255.1"/>
    </source>
</evidence>
<dbReference type="GO" id="GO:0008442">
    <property type="term" value="F:3-hydroxyisobutyrate dehydrogenase activity"/>
    <property type="evidence" value="ECO:0007669"/>
    <property type="project" value="UniProtKB-EC"/>
</dbReference>
<evidence type="ECO:0000256" key="3">
    <source>
        <dbReference type="ARBA" id="ARBA00012991"/>
    </source>
</evidence>
<reference evidence="9" key="1">
    <citation type="submission" date="2022-11" db="EMBL/GenBank/DDBJ databases">
        <title>Chromosomal genome sequence assembly and mating type (MAT) locus characterization of the leprose asexual lichenized fungus Lepraria neglecta (Nyl.) Erichsen.</title>
        <authorList>
            <person name="Allen J.L."/>
            <person name="Pfeffer B."/>
        </authorList>
    </citation>
    <scope>NUCLEOTIDE SEQUENCE</scope>
    <source>
        <strain evidence="9">Allen 5258</strain>
    </source>
</reference>
<dbReference type="InterPro" id="IPR006115">
    <property type="entry name" value="6PGDH_NADP-bd"/>
</dbReference>
<comment type="similarity">
    <text evidence="2">Belongs to the HIBADH-related family. 3-hydroxyisobutyrate dehydrogenase subfamily.</text>
</comment>
<proteinExistence type="inferred from homology"/>
<evidence type="ECO:0000256" key="1">
    <source>
        <dbReference type="ARBA" id="ARBA00005109"/>
    </source>
</evidence>
<dbReference type="GO" id="GO:0005739">
    <property type="term" value="C:mitochondrion"/>
    <property type="evidence" value="ECO:0007669"/>
    <property type="project" value="TreeGrafter"/>
</dbReference>
<dbReference type="EC" id="1.1.1.31" evidence="3"/>
<feature type="domain" description="6-phosphogluconate dehydrogenase NADP-binding" evidence="8">
    <location>
        <begin position="7"/>
        <end position="49"/>
    </location>
</feature>
<evidence type="ECO:0000256" key="7">
    <source>
        <dbReference type="ARBA" id="ARBA00049197"/>
    </source>
</evidence>
<evidence type="ECO:0000256" key="5">
    <source>
        <dbReference type="ARBA" id="ARBA00023002"/>
    </source>
</evidence>
<dbReference type="InterPro" id="IPR036291">
    <property type="entry name" value="NAD(P)-bd_dom_sf"/>
</dbReference>
<evidence type="ECO:0000256" key="6">
    <source>
        <dbReference type="ARBA" id="ARBA00023027"/>
    </source>
</evidence>
<dbReference type="AlphaFoldDB" id="A0AAD9Z815"/>
<comment type="pathway">
    <text evidence="1">Amino-acid degradation; L-valine degradation.</text>
</comment>
<dbReference type="PANTHER" id="PTHR22981:SF7">
    <property type="entry name" value="3-HYDROXYISOBUTYRATE DEHYDROGENASE, MITOCHONDRIAL"/>
    <property type="match status" value="1"/>
</dbReference>
<evidence type="ECO:0000256" key="4">
    <source>
        <dbReference type="ARBA" id="ARBA00022456"/>
    </source>
</evidence>
<dbReference type="Gene3D" id="3.40.50.720">
    <property type="entry name" value="NAD(P)-binding Rossmann-like Domain"/>
    <property type="match status" value="1"/>
</dbReference>